<organism evidence="7 8">
    <name type="scientific">Cysteiniphilum litorale</name>
    <dbReference type="NCBI Taxonomy" id="2056700"/>
    <lineage>
        <taxon>Bacteria</taxon>
        <taxon>Pseudomonadati</taxon>
        <taxon>Pseudomonadota</taxon>
        <taxon>Gammaproteobacteria</taxon>
        <taxon>Thiotrichales</taxon>
        <taxon>Fastidiosibacteraceae</taxon>
        <taxon>Cysteiniphilum</taxon>
    </lineage>
</organism>
<dbReference type="InterPro" id="IPR020103">
    <property type="entry name" value="PsdUridine_synth_cat_dom_sf"/>
</dbReference>
<feature type="domain" description="Pseudouridine synthase II N-terminal" evidence="6">
    <location>
        <begin position="32"/>
        <end position="182"/>
    </location>
</feature>
<dbReference type="Pfam" id="PF01509">
    <property type="entry name" value="TruB_N"/>
    <property type="match status" value="1"/>
</dbReference>
<dbReference type="Gene3D" id="3.30.2350.10">
    <property type="entry name" value="Pseudouridine synthase"/>
    <property type="match status" value="1"/>
</dbReference>
<keyword evidence="3 5" id="KW-0819">tRNA processing</keyword>
<dbReference type="EMBL" id="BMJS01000049">
    <property type="protein sequence ID" value="GGG07174.1"/>
    <property type="molecule type" value="Genomic_DNA"/>
</dbReference>
<dbReference type="AlphaFoldDB" id="A0A8J2Z6R2"/>
<dbReference type="GO" id="GO:1990481">
    <property type="term" value="P:mRNA pseudouridine synthesis"/>
    <property type="evidence" value="ECO:0007669"/>
    <property type="project" value="TreeGrafter"/>
</dbReference>
<evidence type="ECO:0000313" key="7">
    <source>
        <dbReference type="EMBL" id="GGG07174.1"/>
    </source>
</evidence>
<dbReference type="Proteomes" id="UP000636949">
    <property type="component" value="Unassembled WGS sequence"/>
</dbReference>
<dbReference type="RefSeq" id="WP_117003878.1">
    <property type="nucleotide sequence ID" value="NZ_BMJS01000049.1"/>
</dbReference>
<dbReference type="HAMAP" id="MF_01080">
    <property type="entry name" value="TruB_bact"/>
    <property type="match status" value="1"/>
</dbReference>
<gene>
    <name evidence="5 7" type="primary">truB</name>
    <name evidence="7" type="ORF">GCM10010995_25880</name>
</gene>
<reference evidence="7" key="1">
    <citation type="journal article" date="2014" name="Int. J. Syst. Evol. Microbiol.">
        <title>Complete genome sequence of Corynebacterium casei LMG S-19264T (=DSM 44701T), isolated from a smear-ripened cheese.</title>
        <authorList>
            <consortium name="US DOE Joint Genome Institute (JGI-PGF)"/>
            <person name="Walter F."/>
            <person name="Albersmeier A."/>
            <person name="Kalinowski J."/>
            <person name="Ruckert C."/>
        </authorList>
    </citation>
    <scope>NUCLEOTIDE SEQUENCE</scope>
    <source>
        <strain evidence="7">CGMCC 1.15758</strain>
    </source>
</reference>
<evidence type="ECO:0000256" key="5">
    <source>
        <dbReference type="HAMAP-Rule" id="MF_01080"/>
    </source>
</evidence>
<proteinExistence type="inferred from homology"/>
<dbReference type="PANTHER" id="PTHR13767:SF2">
    <property type="entry name" value="PSEUDOURIDYLATE SYNTHASE TRUB1"/>
    <property type="match status" value="1"/>
</dbReference>
<comment type="catalytic activity">
    <reaction evidence="1 5">
        <text>uridine(55) in tRNA = pseudouridine(55) in tRNA</text>
        <dbReference type="Rhea" id="RHEA:42532"/>
        <dbReference type="Rhea" id="RHEA-COMP:10101"/>
        <dbReference type="Rhea" id="RHEA-COMP:10102"/>
        <dbReference type="ChEBI" id="CHEBI:65314"/>
        <dbReference type="ChEBI" id="CHEBI:65315"/>
        <dbReference type="EC" id="5.4.99.25"/>
    </reaction>
</comment>
<evidence type="ECO:0000259" key="6">
    <source>
        <dbReference type="Pfam" id="PF01509"/>
    </source>
</evidence>
<dbReference type="SUPFAM" id="SSF55120">
    <property type="entry name" value="Pseudouridine synthase"/>
    <property type="match status" value="1"/>
</dbReference>
<dbReference type="InterPro" id="IPR002501">
    <property type="entry name" value="PsdUridine_synth_N"/>
</dbReference>
<sequence length="305" mass="33923">MARKRKGIALNGIIVIDKPQGLSSNHALQRVKRLFNAQKAGHTGSLDPIATGVLPICFGQATRISQYLLDADKAYQATIQLGISTDSGDAEGNVIEQHQVPAITLQNIHNALDKFRGEISQIPPMYSALKHQGKPLYELARQGIEIERKARNINIYSLELIDYNPEKHTIDIDVRCSKGTYIRTLGMDIAKALNCAGHLIKLTRTACGLLTMNDASSLETLQTLTLDSCHEKLLNPEYAFTDTPIFTIPNDKVDLFYLKGKMQLTNNFTGSARIYDQDRFVALGHFNDGELVKKQLFLQGIIENE</sequence>
<comment type="caution">
    <text evidence="7">The sequence shown here is derived from an EMBL/GenBank/DDBJ whole genome shotgun (WGS) entry which is preliminary data.</text>
</comment>
<dbReference type="FunFam" id="3.30.2350.10:FF:000011">
    <property type="entry name" value="tRNA pseudouridine synthase B"/>
    <property type="match status" value="1"/>
</dbReference>
<dbReference type="GO" id="GO:0160148">
    <property type="term" value="F:tRNA pseudouridine(55) synthase activity"/>
    <property type="evidence" value="ECO:0007669"/>
    <property type="project" value="UniProtKB-EC"/>
</dbReference>
<evidence type="ECO:0000313" key="8">
    <source>
        <dbReference type="Proteomes" id="UP000636949"/>
    </source>
</evidence>
<protein>
    <recommendedName>
        <fullName evidence="5">tRNA pseudouridine synthase B</fullName>
        <ecNumber evidence="5">5.4.99.25</ecNumber>
    </recommendedName>
    <alternativeName>
        <fullName evidence="5">tRNA pseudouridine(55) synthase</fullName>
        <shortName evidence="5">Psi55 synthase</shortName>
    </alternativeName>
    <alternativeName>
        <fullName evidence="5">tRNA pseudouridylate synthase</fullName>
    </alternativeName>
    <alternativeName>
        <fullName evidence="5">tRNA-uridine isomerase</fullName>
    </alternativeName>
</protein>
<dbReference type="EC" id="5.4.99.25" evidence="5"/>
<accession>A0A8J2Z6R2</accession>
<evidence type="ECO:0000256" key="4">
    <source>
        <dbReference type="ARBA" id="ARBA00023235"/>
    </source>
</evidence>
<keyword evidence="8" id="KW-1185">Reference proteome</keyword>
<dbReference type="CDD" id="cd02573">
    <property type="entry name" value="PseudoU_synth_EcTruB"/>
    <property type="match status" value="1"/>
</dbReference>
<feature type="active site" description="Nucleophile" evidence="5">
    <location>
        <position position="47"/>
    </location>
</feature>
<reference evidence="7" key="2">
    <citation type="submission" date="2020-09" db="EMBL/GenBank/DDBJ databases">
        <authorList>
            <person name="Sun Q."/>
            <person name="Zhou Y."/>
        </authorList>
    </citation>
    <scope>NUCLEOTIDE SEQUENCE</scope>
    <source>
        <strain evidence="7">CGMCC 1.15758</strain>
    </source>
</reference>
<comment type="similarity">
    <text evidence="2 5">Belongs to the pseudouridine synthase TruB family. Type 1 subfamily.</text>
</comment>
<dbReference type="InterPro" id="IPR014780">
    <property type="entry name" value="tRNA_psdUridine_synth_TruB"/>
</dbReference>
<dbReference type="OrthoDB" id="9802309at2"/>
<dbReference type="GO" id="GO:0003723">
    <property type="term" value="F:RNA binding"/>
    <property type="evidence" value="ECO:0007669"/>
    <property type="project" value="InterPro"/>
</dbReference>
<keyword evidence="4 5" id="KW-0413">Isomerase</keyword>
<evidence type="ECO:0000256" key="3">
    <source>
        <dbReference type="ARBA" id="ARBA00022694"/>
    </source>
</evidence>
<dbReference type="GO" id="GO:0031119">
    <property type="term" value="P:tRNA pseudouridine synthesis"/>
    <property type="evidence" value="ECO:0007669"/>
    <property type="project" value="UniProtKB-UniRule"/>
</dbReference>
<evidence type="ECO:0000256" key="1">
    <source>
        <dbReference type="ARBA" id="ARBA00000385"/>
    </source>
</evidence>
<dbReference type="PANTHER" id="PTHR13767">
    <property type="entry name" value="TRNA-PSEUDOURIDINE SYNTHASE"/>
    <property type="match status" value="1"/>
</dbReference>
<dbReference type="NCBIfam" id="TIGR00431">
    <property type="entry name" value="TruB"/>
    <property type="match status" value="1"/>
</dbReference>
<comment type="function">
    <text evidence="5">Responsible for synthesis of pseudouridine from uracil-55 in the psi GC loop of transfer RNAs.</text>
</comment>
<name>A0A8J2Z6R2_9GAMM</name>
<evidence type="ECO:0000256" key="2">
    <source>
        <dbReference type="ARBA" id="ARBA00005642"/>
    </source>
</evidence>